<evidence type="ECO:0000313" key="2">
    <source>
        <dbReference type="Proteomes" id="UP000694561"/>
    </source>
</evidence>
<dbReference type="Ensembl" id="ENSMMNT00015028551.1">
    <property type="protein sequence ID" value="ENSMMNP00015025974.1"/>
    <property type="gene ID" value="ENSMMNG00015019015.1"/>
</dbReference>
<dbReference type="Proteomes" id="UP000694561">
    <property type="component" value="Unplaced"/>
</dbReference>
<protein>
    <submittedName>
        <fullName evidence="1">Uncharacterized protein</fullName>
    </submittedName>
</protein>
<proteinExistence type="predicted"/>
<reference evidence="1" key="2">
    <citation type="submission" date="2025-09" db="UniProtKB">
        <authorList>
            <consortium name="Ensembl"/>
        </authorList>
    </citation>
    <scope>IDENTIFICATION</scope>
</reference>
<evidence type="ECO:0000313" key="1">
    <source>
        <dbReference type="Ensembl" id="ENSMMNP00015025974.1"/>
    </source>
</evidence>
<dbReference type="GeneTree" id="ENSGT00990000213493"/>
<accession>A0A8C6C5L4</accession>
<keyword evidence="2" id="KW-1185">Reference proteome</keyword>
<dbReference type="AlphaFoldDB" id="A0A8C6C5L4"/>
<name>A0A8C6C5L4_MONMO</name>
<organism evidence="1 2">
    <name type="scientific">Monodon monoceros</name>
    <name type="common">Narwhal</name>
    <name type="synonym">Ceratodon monodon</name>
    <dbReference type="NCBI Taxonomy" id="40151"/>
    <lineage>
        <taxon>Eukaryota</taxon>
        <taxon>Metazoa</taxon>
        <taxon>Chordata</taxon>
        <taxon>Craniata</taxon>
        <taxon>Vertebrata</taxon>
        <taxon>Euteleostomi</taxon>
        <taxon>Mammalia</taxon>
        <taxon>Eutheria</taxon>
        <taxon>Laurasiatheria</taxon>
        <taxon>Artiodactyla</taxon>
        <taxon>Whippomorpha</taxon>
        <taxon>Cetacea</taxon>
        <taxon>Odontoceti</taxon>
        <taxon>Monodontidae</taxon>
        <taxon>Monodon</taxon>
    </lineage>
</organism>
<reference evidence="1" key="1">
    <citation type="submission" date="2025-08" db="UniProtKB">
        <authorList>
            <consortium name="Ensembl"/>
        </authorList>
    </citation>
    <scope>IDENTIFICATION</scope>
</reference>
<sequence length="141" mass="16172">MLWEISEFSSKLGFFLEAENLSPSAQLPIQKAKQRRWGNFNQEPRQLQSDEKRKVRQAGGKPFLVRGVCNCRDFVLVKRQKNCLLGRKSAFPSTPTQTLVTESCMCEQLPPSTRPAPQHRHSFSTYPSLSPTEVLQVDCFW</sequence>